<dbReference type="Pfam" id="PF08352">
    <property type="entry name" value="oligo_HPY"/>
    <property type="match status" value="1"/>
</dbReference>
<dbReference type="AlphaFoldDB" id="A0A3D3TMN3"/>
<keyword evidence="7" id="KW-0472">Membrane</keyword>
<evidence type="ECO:0000256" key="5">
    <source>
        <dbReference type="ARBA" id="ARBA00022741"/>
    </source>
</evidence>
<dbReference type="FunFam" id="3.40.50.300:FF:000016">
    <property type="entry name" value="Oligopeptide ABC transporter ATP-binding component"/>
    <property type="match status" value="1"/>
</dbReference>
<keyword evidence="6 9" id="KW-0067">ATP-binding</keyword>
<dbReference type="PANTHER" id="PTHR43297:SF2">
    <property type="entry name" value="DIPEPTIDE TRANSPORT ATP-BINDING PROTEIN DPPD"/>
    <property type="match status" value="1"/>
</dbReference>
<dbReference type="PROSITE" id="PS00211">
    <property type="entry name" value="ABC_TRANSPORTER_1"/>
    <property type="match status" value="1"/>
</dbReference>
<sequence length="338" mass="37684">MDEKKALLQVEDLRTYFHTEDGVVKAVDGVTFEVFPGETLGIVGESGCGKSVTSLSIMRLLDEKGEIAGGKISFDGEDVLAIPESKMMKIRGNDMAMIFQEPMTALNPVFTIGFQIMEAILLHQDVDEKQAREMAIDMLKKVGIPEPEKRIDEYPHELSGGMRQRAMIAMSLSCNPKLLFADEPTTALDVTIQAQILELMKSLQDQYGMALVMITHDLGVIAEMAQRVVVMYAGKVVEYADVHTLFKNPRHPYTWGLMNAIPKLDEDKEVLYNIPGVVPDPLDFPDGCRFNTRCPLATDKCRKEEPPLVEIENEHTAACWHIDKLIETIKVSRAGESA</sequence>
<dbReference type="CDD" id="cd03257">
    <property type="entry name" value="ABC_NikE_OppD_transporters"/>
    <property type="match status" value="1"/>
</dbReference>
<evidence type="ECO:0000313" key="9">
    <source>
        <dbReference type="EMBL" id="HCO70286.1"/>
    </source>
</evidence>
<organism evidence="9 10">
    <name type="scientific">Mesotoga infera</name>
    <dbReference type="NCBI Taxonomy" id="1236046"/>
    <lineage>
        <taxon>Bacteria</taxon>
        <taxon>Thermotogati</taxon>
        <taxon>Thermotogota</taxon>
        <taxon>Thermotogae</taxon>
        <taxon>Kosmotogales</taxon>
        <taxon>Kosmotogaceae</taxon>
        <taxon>Mesotoga</taxon>
    </lineage>
</organism>
<name>A0A3D3TMN3_9BACT</name>
<evidence type="ECO:0000256" key="1">
    <source>
        <dbReference type="ARBA" id="ARBA00004202"/>
    </source>
</evidence>
<dbReference type="InterPro" id="IPR050388">
    <property type="entry name" value="ABC_Ni/Peptide_Import"/>
</dbReference>
<keyword evidence="4" id="KW-1003">Cell membrane</keyword>
<reference evidence="9 10" key="1">
    <citation type="journal article" date="2018" name="Nat. Biotechnol.">
        <title>A standardized bacterial taxonomy based on genome phylogeny substantially revises the tree of life.</title>
        <authorList>
            <person name="Parks D.H."/>
            <person name="Chuvochina M."/>
            <person name="Waite D.W."/>
            <person name="Rinke C."/>
            <person name="Skarshewski A."/>
            <person name="Chaumeil P.A."/>
            <person name="Hugenholtz P."/>
        </authorList>
    </citation>
    <scope>NUCLEOTIDE SEQUENCE [LARGE SCALE GENOMIC DNA]</scope>
    <source>
        <strain evidence="9">UBA9905</strain>
    </source>
</reference>
<dbReference type="InterPro" id="IPR003439">
    <property type="entry name" value="ABC_transporter-like_ATP-bd"/>
</dbReference>
<dbReference type="GO" id="GO:0016887">
    <property type="term" value="F:ATP hydrolysis activity"/>
    <property type="evidence" value="ECO:0007669"/>
    <property type="project" value="InterPro"/>
</dbReference>
<evidence type="ECO:0000259" key="8">
    <source>
        <dbReference type="PROSITE" id="PS50893"/>
    </source>
</evidence>
<dbReference type="InterPro" id="IPR003593">
    <property type="entry name" value="AAA+_ATPase"/>
</dbReference>
<dbReference type="PANTHER" id="PTHR43297">
    <property type="entry name" value="OLIGOPEPTIDE TRANSPORT ATP-BINDING PROTEIN APPD"/>
    <property type="match status" value="1"/>
</dbReference>
<evidence type="ECO:0000256" key="3">
    <source>
        <dbReference type="ARBA" id="ARBA00022448"/>
    </source>
</evidence>
<dbReference type="InterPro" id="IPR013563">
    <property type="entry name" value="Oligopep_ABC_C"/>
</dbReference>
<keyword evidence="3" id="KW-0813">Transport</keyword>
<dbReference type="GO" id="GO:0005886">
    <property type="term" value="C:plasma membrane"/>
    <property type="evidence" value="ECO:0007669"/>
    <property type="project" value="UniProtKB-SubCell"/>
</dbReference>
<protein>
    <submittedName>
        <fullName evidence="9">Peptide ABC transporter ATP-binding protein</fullName>
    </submittedName>
</protein>
<dbReference type="EMBL" id="DQBS01000156">
    <property type="protein sequence ID" value="HCO70286.1"/>
    <property type="molecule type" value="Genomic_DNA"/>
</dbReference>
<dbReference type="InterPro" id="IPR027417">
    <property type="entry name" value="P-loop_NTPase"/>
</dbReference>
<dbReference type="Gene3D" id="3.40.50.300">
    <property type="entry name" value="P-loop containing nucleotide triphosphate hydrolases"/>
    <property type="match status" value="1"/>
</dbReference>
<dbReference type="SUPFAM" id="SSF52540">
    <property type="entry name" value="P-loop containing nucleoside triphosphate hydrolases"/>
    <property type="match status" value="1"/>
</dbReference>
<evidence type="ECO:0000256" key="2">
    <source>
        <dbReference type="ARBA" id="ARBA00005417"/>
    </source>
</evidence>
<dbReference type="NCBIfam" id="TIGR01727">
    <property type="entry name" value="oligo_HPY"/>
    <property type="match status" value="1"/>
</dbReference>
<dbReference type="SMART" id="SM00382">
    <property type="entry name" value="AAA"/>
    <property type="match status" value="1"/>
</dbReference>
<comment type="caution">
    <text evidence="9">The sequence shown here is derived from an EMBL/GenBank/DDBJ whole genome shotgun (WGS) entry which is preliminary data.</text>
</comment>
<comment type="similarity">
    <text evidence="2">Belongs to the ABC transporter superfamily.</text>
</comment>
<comment type="subcellular location">
    <subcellularLocation>
        <location evidence="1">Cell membrane</location>
        <topology evidence="1">Peripheral membrane protein</topology>
    </subcellularLocation>
</comment>
<proteinExistence type="inferred from homology"/>
<dbReference type="Proteomes" id="UP000264215">
    <property type="component" value="Unassembled WGS sequence"/>
</dbReference>
<evidence type="ECO:0000256" key="4">
    <source>
        <dbReference type="ARBA" id="ARBA00022475"/>
    </source>
</evidence>
<evidence type="ECO:0000256" key="6">
    <source>
        <dbReference type="ARBA" id="ARBA00022840"/>
    </source>
</evidence>
<dbReference type="Pfam" id="PF00005">
    <property type="entry name" value="ABC_tran"/>
    <property type="match status" value="1"/>
</dbReference>
<dbReference type="PROSITE" id="PS50893">
    <property type="entry name" value="ABC_TRANSPORTER_2"/>
    <property type="match status" value="1"/>
</dbReference>
<evidence type="ECO:0000256" key="7">
    <source>
        <dbReference type="ARBA" id="ARBA00023136"/>
    </source>
</evidence>
<gene>
    <name evidence="9" type="ORF">DIT26_06900</name>
</gene>
<dbReference type="InterPro" id="IPR017871">
    <property type="entry name" value="ABC_transporter-like_CS"/>
</dbReference>
<feature type="domain" description="ABC transporter" evidence="8">
    <location>
        <begin position="8"/>
        <end position="258"/>
    </location>
</feature>
<keyword evidence="5" id="KW-0547">Nucleotide-binding</keyword>
<evidence type="ECO:0000313" key="10">
    <source>
        <dbReference type="Proteomes" id="UP000264215"/>
    </source>
</evidence>
<accession>A0A3D3TMN3</accession>
<dbReference type="GO" id="GO:0005524">
    <property type="term" value="F:ATP binding"/>
    <property type="evidence" value="ECO:0007669"/>
    <property type="project" value="UniProtKB-KW"/>
</dbReference>
<dbReference type="GO" id="GO:0015833">
    <property type="term" value="P:peptide transport"/>
    <property type="evidence" value="ECO:0007669"/>
    <property type="project" value="InterPro"/>
</dbReference>